<feature type="transmembrane region" description="Helical" evidence="1">
    <location>
        <begin position="15"/>
        <end position="37"/>
    </location>
</feature>
<dbReference type="RefSeq" id="WP_348712016.1">
    <property type="nucleotide sequence ID" value="NZ_CAXIXY010000004.1"/>
</dbReference>
<proteinExistence type="predicted"/>
<evidence type="ECO:0008006" key="4">
    <source>
        <dbReference type="Google" id="ProtNLM"/>
    </source>
</evidence>
<organism evidence="2 3">
    <name type="scientific">Tenacibaculum platacis</name>
    <dbReference type="NCBI Taxonomy" id="3137852"/>
    <lineage>
        <taxon>Bacteria</taxon>
        <taxon>Pseudomonadati</taxon>
        <taxon>Bacteroidota</taxon>
        <taxon>Flavobacteriia</taxon>
        <taxon>Flavobacteriales</taxon>
        <taxon>Flavobacteriaceae</taxon>
        <taxon>Tenacibaculum</taxon>
    </lineage>
</organism>
<sequence>MVILKKLKASSLNEVLVATTIIVVVFGIAMAILSNLLRNISLRNTYEQNTVLNELMYQYQNERLKVPYTISDGKYKVEVVQEKKLNNTWISFEITSKRSNKKMVKKLIANE</sequence>
<comment type="caution">
    <text evidence="2">The sequence shown here is derived from an EMBL/GenBank/DDBJ whole genome shotgun (WGS) entry which is preliminary data.</text>
</comment>
<dbReference type="Proteomes" id="UP001497416">
    <property type="component" value="Unassembled WGS sequence"/>
</dbReference>
<gene>
    <name evidence="2" type="ORF">T190607A01A_20494</name>
</gene>
<evidence type="ECO:0000313" key="3">
    <source>
        <dbReference type="Proteomes" id="UP001497416"/>
    </source>
</evidence>
<reference evidence="2 3" key="1">
    <citation type="submission" date="2024-05" db="EMBL/GenBank/DDBJ databases">
        <authorList>
            <person name="Duchaud E."/>
        </authorList>
    </citation>
    <scope>NUCLEOTIDE SEQUENCE [LARGE SCALE GENOMIC DNA]</scope>
    <source>
        <strain evidence="2">Ena-SAMPLE-TAB-13-05-2024-13:56:06:370-140302</strain>
    </source>
</reference>
<keyword evidence="1" id="KW-1133">Transmembrane helix</keyword>
<accession>A0ABM9NZW9</accession>
<keyword evidence="1" id="KW-0812">Transmembrane</keyword>
<evidence type="ECO:0000256" key="1">
    <source>
        <dbReference type="SAM" id="Phobius"/>
    </source>
</evidence>
<evidence type="ECO:0000313" key="2">
    <source>
        <dbReference type="EMBL" id="CAL2085569.1"/>
    </source>
</evidence>
<name>A0ABM9NZW9_9FLAO</name>
<keyword evidence="3" id="KW-1185">Reference proteome</keyword>
<keyword evidence="1" id="KW-0472">Membrane</keyword>
<protein>
    <recommendedName>
        <fullName evidence="4">Type II secretion system protein</fullName>
    </recommendedName>
</protein>
<dbReference type="EMBL" id="CAXIXY010000004">
    <property type="protein sequence ID" value="CAL2085569.1"/>
    <property type="molecule type" value="Genomic_DNA"/>
</dbReference>